<reference evidence="1" key="1">
    <citation type="submission" date="2021-01" db="EMBL/GenBank/DDBJ databases">
        <title>Whole genome shotgun sequence of Rugosimonospora africana NBRC 104875.</title>
        <authorList>
            <person name="Komaki H."/>
            <person name="Tamura T."/>
        </authorList>
    </citation>
    <scope>NUCLEOTIDE SEQUENCE</scope>
    <source>
        <strain evidence="1">NBRC 104875</strain>
    </source>
</reference>
<dbReference type="RefSeq" id="WP_203917862.1">
    <property type="nucleotide sequence ID" value="NZ_BONZ01000021.1"/>
</dbReference>
<dbReference type="AlphaFoldDB" id="A0A8J3QPR4"/>
<accession>A0A8J3QPR4</accession>
<gene>
    <name evidence="1" type="ORF">Raf01_23810</name>
</gene>
<dbReference type="Proteomes" id="UP000642748">
    <property type="component" value="Unassembled WGS sequence"/>
</dbReference>
<evidence type="ECO:0000313" key="1">
    <source>
        <dbReference type="EMBL" id="GIH14209.1"/>
    </source>
</evidence>
<comment type="caution">
    <text evidence="1">The sequence shown here is derived from an EMBL/GenBank/DDBJ whole genome shotgun (WGS) entry which is preliminary data.</text>
</comment>
<proteinExistence type="predicted"/>
<dbReference type="EMBL" id="BONZ01000021">
    <property type="protein sequence ID" value="GIH14209.1"/>
    <property type="molecule type" value="Genomic_DNA"/>
</dbReference>
<organism evidence="1 2">
    <name type="scientific">Rugosimonospora africana</name>
    <dbReference type="NCBI Taxonomy" id="556532"/>
    <lineage>
        <taxon>Bacteria</taxon>
        <taxon>Bacillati</taxon>
        <taxon>Actinomycetota</taxon>
        <taxon>Actinomycetes</taxon>
        <taxon>Micromonosporales</taxon>
        <taxon>Micromonosporaceae</taxon>
        <taxon>Rugosimonospora</taxon>
    </lineage>
</organism>
<keyword evidence="2" id="KW-1185">Reference proteome</keyword>
<evidence type="ECO:0000313" key="2">
    <source>
        <dbReference type="Proteomes" id="UP000642748"/>
    </source>
</evidence>
<protein>
    <submittedName>
        <fullName evidence="1">Uncharacterized protein</fullName>
    </submittedName>
</protein>
<name>A0A8J3QPR4_9ACTN</name>
<sequence>MPSVRAKLHGGPLNGRVVSIDVEDPQDPPILYELGYTVESLREQVEFRVYRRAARNPYAGRVWDYEATGEVRRFGPRERARDATH</sequence>